<protein>
    <submittedName>
        <fullName evidence="1">Uncharacterized protein</fullName>
    </submittedName>
</protein>
<organism evidence="1">
    <name type="scientific">bioreactor metagenome</name>
    <dbReference type="NCBI Taxonomy" id="1076179"/>
    <lineage>
        <taxon>unclassified sequences</taxon>
        <taxon>metagenomes</taxon>
        <taxon>ecological metagenomes</taxon>
    </lineage>
</organism>
<comment type="caution">
    <text evidence="1">The sequence shown here is derived from an EMBL/GenBank/DDBJ whole genome shotgun (WGS) entry which is preliminary data.</text>
</comment>
<gene>
    <name evidence="1" type="ORF">SDC9_14648</name>
</gene>
<dbReference type="AlphaFoldDB" id="A0A644TPK3"/>
<sequence length="141" mass="16203">MESKIRVMTWIMLSAFFILFATVSPTAPFPRSQCFSLAETRRGPFSVPNRPFCKETFRRMKNPHVTIKKSGCLSEASSRISSNVRIFQGSWKIRPRLFGYFLGNAKSTFILFMSTKPSHNIPPLQKRTLPQNVEIKSIRLC</sequence>
<proteinExistence type="predicted"/>
<reference evidence="1" key="1">
    <citation type="submission" date="2019-08" db="EMBL/GenBank/DDBJ databases">
        <authorList>
            <person name="Kucharzyk K."/>
            <person name="Murdoch R.W."/>
            <person name="Higgins S."/>
            <person name="Loffler F."/>
        </authorList>
    </citation>
    <scope>NUCLEOTIDE SEQUENCE</scope>
</reference>
<name>A0A644TPK3_9ZZZZ</name>
<accession>A0A644TPK3</accession>
<evidence type="ECO:0000313" key="1">
    <source>
        <dbReference type="EMBL" id="MPL68915.1"/>
    </source>
</evidence>
<dbReference type="EMBL" id="VSSQ01000044">
    <property type="protein sequence ID" value="MPL68915.1"/>
    <property type="molecule type" value="Genomic_DNA"/>
</dbReference>